<gene>
    <name evidence="1" type="ORF">Geezett_046</name>
</gene>
<protein>
    <submittedName>
        <fullName evidence="1">Uncharacterized protein</fullName>
    </submittedName>
</protein>
<organism evidence="1 2">
    <name type="scientific">Klebsiella phage Geezett</name>
    <dbReference type="NCBI Taxonomy" id="2861002"/>
    <lineage>
        <taxon>Viruses</taxon>
        <taxon>Duplodnaviria</taxon>
        <taxon>Heunggongvirae</taxon>
        <taxon>Uroviricota</taxon>
        <taxon>Caudoviricetes</taxon>
        <taxon>Jameshumphriesvirinae</taxon>
        <taxon>Geezettvirus</taxon>
        <taxon>Geezettvirus geezett</taxon>
    </lineage>
</organism>
<accession>A0AAE8ATN3</accession>
<name>A0AAE8ATN3_9CAUD</name>
<proteinExistence type="predicted"/>
<reference evidence="1" key="1">
    <citation type="journal article" date="2021" name="Microbiol. Resour. Announc.">
        <title>Complete Genome Sequence of the Virulent Klebsiella pneumoniae Phage Geezett Infecting Multidrug-Resistant Clinical Strains.</title>
        <authorList>
            <person name="Loh B."/>
            <person name="Zhang L."/>
            <person name="Hua X."/>
            <person name="Yu Y."/>
            <person name="Ma L."/>
            <person name="Wang X."/>
            <person name="Manohar P."/>
            <person name="Nachimuthu R."/>
            <person name="Martins W.M.B.S."/>
            <person name="Toleman M.A."/>
            <person name="Leptihn S."/>
        </authorList>
    </citation>
    <scope>NUCLEOTIDE SEQUENCE</scope>
</reference>
<dbReference type="Proteomes" id="UP000828192">
    <property type="component" value="Segment"/>
</dbReference>
<evidence type="ECO:0000313" key="1">
    <source>
        <dbReference type="EMBL" id="QXV72118.1"/>
    </source>
</evidence>
<dbReference type="EMBL" id="MZ504995">
    <property type="protein sequence ID" value="QXV72118.1"/>
    <property type="molecule type" value="Genomic_DNA"/>
</dbReference>
<evidence type="ECO:0000313" key="2">
    <source>
        <dbReference type="Proteomes" id="UP000828192"/>
    </source>
</evidence>
<keyword evidence="2" id="KW-1185">Reference proteome</keyword>
<sequence>MFYIKDNSDGTYSVVSDEPEEYLVSGEGDMPDCFDDALALLNSHLALNGVNKPLTLKIE</sequence>